<evidence type="ECO:0000313" key="2">
    <source>
        <dbReference type="Proteomes" id="UP000315471"/>
    </source>
</evidence>
<dbReference type="EMBL" id="SJPY01000003">
    <property type="protein sequence ID" value="TWU43462.1"/>
    <property type="molecule type" value="Genomic_DNA"/>
</dbReference>
<dbReference type="AlphaFoldDB" id="A0A5C6E3J4"/>
<proteinExistence type="predicted"/>
<organism evidence="1 2">
    <name type="scientific">Novipirellula aureliae</name>
    <dbReference type="NCBI Taxonomy" id="2527966"/>
    <lineage>
        <taxon>Bacteria</taxon>
        <taxon>Pseudomonadati</taxon>
        <taxon>Planctomycetota</taxon>
        <taxon>Planctomycetia</taxon>
        <taxon>Pirellulales</taxon>
        <taxon>Pirellulaceae</taxon>
        <taxon>Novipirellula</taxon>
    </lineage>
</organism>
<reference evidence="1 2" key="1">
    <citation type="submission" date="2019-02" db="EMBL/GenBank/DDBJ databases">
        <title>Deep-cultivation of Planctomycetes and their phenomic and genomic characterization uncovers novel biology.</title>
        <authorList>
            <person name="Wiegand S."/>
            <person name="Jogler M."/>
            <person name="Boedeker C."/>
            <person name="Pinto D."/>
            <person name="Vollmers J."/>
            <person name="Rivas-Marin E."/>
            <person name="Kohn T."/>
            <person name="Peeters S.H."/>
            <person name="Heuer A."/>
            <person name="Rast P."/>
            <person name="Oberbeckmann S."/>
            <person name="Bunk B."/>
            <person name="Jeske O."/>
            <person name="Meyerdierks A."/>
            <person name="Storesund J.E."/>
            <person name="Kallscheuer N."/>
            <person name="Luecker S."/>
            <person name="Lage O.M."/>
            <person name="Pohl T."/>
            <person name="Merkel B.J."/>
            <person name="Hornburger P."/>
            <person name="Mueller R.-W."/>
            <person name="Bruemmer F."/>
            <person name="Labrenz M."/>
            <person name="Spormann A.M."/>
            <person name="Op Den Camp H."/>
            <person name="Overmann J."/>
            <person name="Amann R."/>
            <person name="Jetten M.S.M."/>
            <person name="Mascher T."/>
            <person name="Medema M.H."/>
            <person name="Devos D.P."/>
            <person name="Kaster A.-K."/>
            <person name="Ovreas L."/>
            <person name="Rohde M."/>
            <person name="Galperin M.Y."/>
            <person name="Jogler C."/>
        </authorList>
    </citation>
    <scope>NUCLEOTIDE SEQUENCE [LARGE SCALE GENOMIC DNA]</scope>
    <source>
        <strain evidence="1 2">Q31b</strain>
    </source>
</reference>
<accession>A0A5C6E3J4</accession>
<sequence length="58" mass="6318">MCEPKQRISEVHTLKINTKLRAKRGGVNSKFKHGPGFSGLTRARSIGSLAARALDKQA</sequence>
<keyword evidence="2" id="KW-1185">Reference proteome</keyword>
<name>A0A5C6E3J4_9BACT</name>
<comment type="caution">
    <text evidence="1">The sequence shown here is derived from an EMBL/GenBank/DDBJ whole genome shotgun (WGS) entry which is preliminary data.</text>
</comment>
<gene>
    <name evidence="1" type="ORF">Q31b_25030</name>
</gene>
<protein>
    <submittedName>
        <fullName evidence="1">Uncharacterized protein</fullName>
    </submittedName>
</protein>
<evidence type="ECO:0000313" key="1">
    <source>
        <dbReference type="EMBL" id="TWU43462.1"/>
    </source>
</evidence>
<dbReference type="Proteomes" id="UP000315471">
    <property type="component" value="Unassembled WGS sequence"/>
</dbReference>